<proteinExistence type="predicted"/>
<evidence type="ECO:0000313" key="2">
    <source>
        <dbReference type="Proteomes" id="UP000199048"/>
    </source>
</evidence>
<evidence type="ECO:0008006" key="3">
    <source>
        <dbReference type="Google" id="ProtNLM"/>
    </source>
</evidence>
<name>A0A1I4TWI3_9HYPH</name>
<accession>A0A1I4TWI3</accession>
<reference evidence="2" key="1">
    <citation type="submission" date="2016-10" db="EMBL/GenBank/DDBJ databases">
        <authorList>
            <person name="Varghese N."/>
            <person name="Submissions S."/>
        </authorList>
    </citation>
    <scope>NUCLEOTIDE SEQUENCE [LARGE SCALE GENOMIC DNA]</scope>
    <source>
        <strain evidence="2">BL36</strain>
    </source>
</reference>
<sequence>MARTLLEQAFPAAWLDAVFAAHRQRQYERALLFSTIVELMMLVAVGLRPSLHAAARQAEPLPVSLPALYDKLKR</sequence>
<dbReference type="STRING" id="582667.SAMN05192568_105926"/>
<dbReference type="Proteomes" id="UP000199048">
    <property type="component" value="Unassembled WGS sequence"/>
</dbReference>
<gene>
    <name evidence="1" type="ORF">SAMN05192568_105926</name>
</gene>
<dbReference type="AlphaFoldDB" id="A0A1I4TWI3"/>
<organism evidence="1 2">
    <name type="scientific">Methylobacterium pseudosasicola</name>
    <dbReference type="NCBI Taxonomy" id="582667"/>
    <lineage>
        <taxon>Bacteria</taxon>
        <taxon>Pseudomonadati</taxon>
        <taxon>Pseudomonadota</taxon>
        <taxon>Alphaproteobacteria</taxon>
        <taxon>Hyphomicrobiales</taxon>
        <taxon>Methylobacteriaceae</taxon>
        <taxon>Methylobacterium</taxon>
    </lineage>
</organism>
<dbReference type="EMBL" id="FOTK01000059">
    <property type="protein sequence ID" value="SFM80987.1"/>
    <property type="molecule type" value="Genomic_DNA"/>
</dbReference>
<evidence type="ECO:0000313" key="1">
    <source>
        <dbReference type="EMBL" id="SFM80987.1"/>
    </source>
</evidence>
<feature type="non-terminal residue" evidence="1">
    <location>
        <position position="74"/>
    </location>
</feature>
<keyword evidence="2" id="KW-1185">Reference proteome</keyword>
<protein>
    <recommendedName>
        <fullName evidence="3">Insertion element 4 transposase N-terminal</fullName>
    </recommendedName>
</protein>